<comment type="caution">
    <text evidence="2">The sequence shown here is derived from an EMBL/GenBank/DDBJ whole genome shotgun (WGS) entry which is preliminary data.</text>
</comment>
<evidence type="ECO:0000259" key="1">
    <source>
        <dbReference type="PROSITE" id="PS51819"/>
    </source>
</evidence>
<reference evidence="2 3" key="1">
    <citation type="submission" date="2023-07" db="EMBL/GenBank/DDBJ databases">
        <title>Genomic Encyclopedia of Type Strains, Phase IV (KMG-IV): sequencing the most valuable type-strain genomes for metagenomic binning, comparative biology and taxonomic classification.</title>
        <authorList>
            <person name="Goeker M."/>
        </authorList>
    </citation>
    <scope>NUCLEOTIDE SEQUENCE [LARGE SCALE GENOMIC DNA]</scope>
    <source>
        <strain evidence="2 3">DSM 16460</strain>
    </source>
</reference>
<dbReference type="Proteomes" id="UP001224359">
    <property type="component" value="Unassembled WGS sequence"/>
</dbReference>
<dbReference type="InterPro" id="IPR004360">
    <property type="entry name" value="Glyas_Fos-R_dOase_dom"/>
</dbReference>
<protein>
    <submittedName>
        <fullName evidence="2">Glyoxalase superfamily protein PhnB</fullName>
    </submittedName>
</protein>
<proteinExistence type="predicted"/>
<dbReference type="PANTHER" id="PTHR36503">
    <property type="entry name" value="BLR2520 PROTEIN"/>
    <property type="match status" value="1"/>
</dbReference>
<feature type="domain" description="VOC" evidence="1">
    <location>
        <begin position="5"/>
        <end position="130"/>
    </location>
</feature>
<dbReference type="InterPro" id="IPR029068">
    <property type="entry name" value="Glyas_Bleomycin-R_OHBP_Dase"/>
</dbReference>
<dbReference type="SUPFAM" id="SSF54593">
    <property type="entry name" value="Glyoxalase/Bleomycin resistance protein/Dihydroxybiphenyl dioxygenase"/>
    <property type="match status" value="1"/>
</dbReference>
<dbReference type="Gene3D" id="3.10.180.10">
    <property type="entry name" value="2,3-Dihydroxybiphenyl 1,2-Dioxygenase, domain 1"/>
    <property type="match status" value="1"/>
</dbReference>
<dbReference type="Pfam" id="PF00903">
    <property type="entry name" value="Glyoxalase"/>
    <property type="match status" value="1"/>
</dbReference>
<keyword evidence="3" id="KW-1185">Reference proteome</keyword>
<dbReference type="RefSeq" id="WP_306973920.1">
    <property type="nucleotide sequence ID" value="NZ_JAUSTQ010000001.1"/>
</dbReference>
<dbReference type="PANTHER" id="PTHR36503:SF1">
    <property type="entry name" value="BLR2520 PROTEIN"/>
    <property type="match status" value="1"/>
</dbReference>
<evidence type="ECO:0000313" key="2">
    <source>
        <dbReference type="EMBL" id="MDQ0158315.1"/>
    </source>
</evidence>
<gene>
    <name evidence="2" type="ORF">J2S77_000265</name>
</gene>
<organism evidence="2 3">
    <name type="scientific">Alkalibacillus salilacus</name>
    <dbReference type="NCBI Taxonomy" id="284582"/>
    <lineage>
        <taxon>Bacteria</taxon>
        <taxon>Bacillati</taxon>
        <taxon>Bacillota</taxon>
        <taxon>Bacilli</taxon>
        <taxon>Bacillales</taxon>
        <taxon>Bacillaceae</taxon>
        <taxon>Alkalibacillus</taxon>
    </lineage>
</organism>
<dbReference type="EMBL" id="JAUSTQ010000001">
    <property type="protein sequence ID" value="MDQ0158315.1"/>
    <property type="molecule type" value="Genomic_DNA"/>
</dbReference>
<accession>A0ABT9VBP9</accession>
<sequence>MVLQRISLVTIGCHELPLLRQFYQDLGWEETDHGYQDFATFKTAGVMLSLFSVEELAKESGLEVSPLSPNAFKGITFSINVDEPNQVDAIIDKVKQAGGKVLKEPSGVFWDGYSATFKDPEYNLWEVAYNPDSTFDERGAMLTL</sequence>
<dbReference type="InterPro" id="IPR037523">
    <property type="entry name" value="VOC_core"/>
</dbReference>
<dbReference type="PROSITE" id="PS51819">
    <property type="entry name" value="VOC"/>
    <property type="match status" value="1"/>
</dbReference>
<evidence type="ECO:0000313" key="3">
    <source>
        <dbReference type="Proteomes" id="UP001224359"/>
    </source>
</evidence>
<name>A0ABT9VBP9_9BACI</name>